<evidence type="ECO:0000313" key="9">
    <source>
        <dbReference type="Proteomes" id="UP001139451"/>
    </source>
</evidence>
<dbReference type="Pfam" id="PF07690">
    <property type="entry name" value="MFS_1"/>
    <property type="match status" value="1"/>
</dbReference>
<feature type="transmembrane region" description="Helical" evidence="6">
    <location>
        <begin position="262"/>
        <end position="285"/>
    </location>
</feature>
<feature type="transmembrane region" description="Helical" evidence="6">
    <location>
        <begin position="356"/>
        <end position="381"/>
    </location>
</feature>
<dbReference type="EMBL" id="JAMLDX010000001">
    <property type="protein sequence ID" value="MCP3728817.1"/>
    <property type="molecule type" value="Genomic_DNA"/>
</dbReference>
<feature type="transmembrane region" description="Helical" evidence="6">
    <location>
        <begin position="107"/>
        <end position="128"/>
    </location>
</feature>
<evidence type="ECO:0000259" key="7">
    <source>
        <dbReference type="PROSITE" id="PS50850"/>
    </source>
</evidence>
<keyword evidence="9" id="KW-1185">Reference proteome</keyword>
<protein>
    <submittedName>
        <fullName evidence="8">MFS transporter</fullName>
    </submittedName>
</protein>
<feature type="transmembrane region" description="Helical" evidence="6">
    <location>
        <begin position="140"/>
        <end position="162"/>
    </location>
</feature>
<keyword evidence="2" id="KW-0813">Transport</keyword>
<dbReference type="AlphaFoldDB" id="A0A9X2KJQ4"/>
<comment type="caution">
    <text evidence="8">The sequence shown here is derived from an EMBL/GenBank/DDBJ whole genome shotgun (WGS) entry which is preliminary data.</text>
</comment>
<keyword evidence="3 6" id="KW-0812">Transmembrane</keyword>
<feature type="transmembrane region" description="Helical" evidence="6">
    <location>
        <begin position="297"/>
        <end position="317"/>
    </location>
</feature>
<accession>A0A9X2KJQ4</accession>
<feature type="domain" description="Major facilitator superfamily (MFS) profile" evidence="7">
    <location>
        <begin position="10"/>
        <end position="420"/>
    </location>
</feature>
<evidence type="ECO:0000256" key="5">
    <source>
        <dbReference type="ARBA" id="ARBA00023136"/>
    </source>
</evidence>
<reference evidence="8" key="1">
    <citation type="submission" date="2022-05" db="EMBL/GenBank/DDBJ databases">
        <title>Sphingomonas sp. strain MG17 Genome sequencing and assembly.</title>
        <authorList>
            <person name="Kim I."/>
        </authorList>
    </citation>
    <scope>NUCLEOTIDE SEQUENCE</scope>
    <source>
        <strain evidence="8">MG17</strain>
    </source>
</reference>
<sequence>MPAFSHSVPALLALSLAMAVGFTAMGSFGTVQEAAKAELGLSDYALSLVQGVSAAIPMVLLSVPIGILVDRANRVRLMILLALVWTAGTALTAAAPDANILFMARMLTAIGATGSLTAALSLGADLVVPEHRGRAALMTSLGKTIGIAGGFAVSGWLIGWFIGHGTTVFGLSPWRSTHAVLALLSLALSLPLLLLREPPRHEIASAQARPPFRVVTAELWSRRRFLIPLFAGQVSVVMADNAAMVWAAPVLTRNHGLTPSEFAGWMGALILLTGLAGAVLGGIAADWGQKSGRRGGILIGAVIAAVAGVPAALFPIIPDVTGFAVALGALMLGGTVTGLVVSVALTVLLPNELRGLCIGAFIAVAGLIGFGIAPTLVAAVSDWMGGERHLAEALAMVGVVVSGASVAAFWQAMRTAPESAIAEPI</sequence>
<dbReference type="InterPro" id="IPR044770">
    <property type="entry name" value="MFS_spinster-like"/>
</dbReference>
<feature type="transmembrane region" description="Helical" evidence="6">
    <location>
        <begin position="225"/>
        <end position="250"/>
    </location>
</feature>
<dbReference type="PANTHER" id="PTHR23505">
    <property type="entry name" value="SPINSTER"/>
    <property type="match status" value="1"/>
</dbReference>
<evidence type="ECO:0000256" key="6">
    <source>
        <dbReference type="SAM" id="Phobius"/>
    </source>
</evidence>
<dbReference type="InterPro" id="IPR011701">
    <property type="entry name" value="MFS"/>
</dbReference>
<feature type="transmembrane region" description="Helical" evidence="6">
    <location>
        <begin position="393"/>
        <end position="410"/>
    </location>
</feature>
<gene>
    <name evidence="8" type="ORF">M9978_00090</name>
</gene>
<evidence type="ECO:0000256" key="2">
    <source>
        <dbReference type="ARBA" id="ARBA00022448"/>
    </source>
</evidence>
<feature type="transmembrane region" description="Helical" evidence="6">
    <location>
        <begin position="44"/>
        <end position="68"/>
    </location>
</feature>
<dbReference type="InterPro" id="IPR036259">
    <property type="entry name" value="MFS_trans_sf"/>
</dbReference>
<comment type="subcellular location">
    <subcellularLocation>
        <location evidence="1">Membrane</location>
        <topology evidence="1">Multi-pass membrane protein</topology>
    </subcellularLocation>
</comment>
<evidence type="ECO:0000313" key="8">
    <source>
        <dbReference type="EMBL" id="MCP3728817.1"/>
    </source>
</evidence>
<proteinExistence type="predicted"/>
<evidence type="ECO:0000256" key="1">
    <source>
        <dbReference type="ARBA" id="ARBA00004141"/>
    </source>
</evidence>
<feature type="transmembrane region" description="Helical" evidence="6">
    <location>
        <begin position="174"/>
        <end position="195"/>
    </location>
</feature>
<dbReference type="Gene3D" id="1.20.1250.20">
    <property type="entry name" value="MFS general substrate transporter like domains"/>
    <property type="match status" value="1"/>
</dbReference>
<evidence type="ECO:0000256" key="3">
    <source>
        <dbReference type="ARBA" id="ARBA00022692"/>
    </source>
</evidence>
<dbReference type="PANTHER" id="PTHR23505:SF79">
    <property type="entry name" value="PROTEIN SPINSTER"/>
    <property type="match status" value="1"/>
</dbReference>
<dbReference type="PROSITE" id="PS50850">
    <property type="entry name" value="MFS"/>
    <property type="match status" value="1"/>
</dbReference>
<dbReference type="GO" id="GO:0016020">
    <property type="term" value="C:membrane"/>
    <property type="evidence" value="ECO:0007669"/>
    <property type="project" value="UniProtKB-SubCell"/>
</dbReference>
<keyword evidence="4 6" id="KW-1133">Transmembrane helix</keyword>
<keyword evidence="5 6" id="KW-0472">Membrane</keyword>
<dbReference type="InterPro" id="IPR020846">
    <property type="entry name" value="MFS_dom"/>
</dbReference>
<feature type="transmembrane region" description="Helical" evidence="6">
    <location>
        <begin position="323"/>
        <end position="349"/>
    </location>
</feature>
<evidence type="ECO:0000256" key="4">
    <source>
        <dbReference type="ARBA" id="ARBA00022989"/>
    </source>
</evidence>
<feature type="transmembrane region" description="Helical" evidence="6">
    <location>
        <begin position="75"/>
        <end position="95"/>
    </location>
</feature>
<dbReference type="GO" id="GO:0022857">
    <property type="term" value="F:transmembrane transporter activity"/>
    <property type="evidence" value="ECO:0007669"/>
    <property type="project" value="InterPro"/>
</dbReference>
<organism evidence="8 9">
    <name type="scientific">Sphingomonas tagetis</name>
    <dbReference type="NCBI Taxonomy" id="2949092"/>
    <lineage>
        <taxon>Bacteria</taxon>
        <taxon>Pseudomonadati</taxon>
        <taxon>Pseudomonadota</taxon>
        <taxon>Alphaproteobacteria</taxon>
        <taxon>Sphingomonadales</taxon>
        <taxon>Sphingomonadaceae</taxon>
        <taxon>Sphingomonas</taxon>
    </lineage>
</organism>
<dbReference type="RefSeq" id="WP_254290744.1">
    <property type="nucleotide sequence ID" value="NZ_JAMLDX010000001.1"/>
</dbReference>
<dbReference type="SUPFAM" id="SSF103473">
    <property type="entry name" value="MFS general substrate transporter"/>
    <property type="match status" value="1"/>
</dbReference>
<dbReference type="Proteomes" id="UP001139451">
    <property type="component" value="Unassembled WGS sequence"/>
</dbReference>
<name>A0A9X2KJQ4_9SPHN</name>